<sequence length="139" mass="15310">MTAIQICALIALIILAGLLVWAGYFMGHSDGMSAGMKESDNIQRVESAKTIRELRASLDFIKADHARLAQFSKRLQQALTLGEPERQTLLEIAEKLRIAADTYAAFRTGKKLERETRVLRDQALAIAALLEPANQESAA</sequence>
<reference evidence="1 2" key="1">
    <citation type="submission" date="2016-10" db="EMBL/GenBank/DDBJ databases">
        <title>Comparative genome analysis of multiple Pseudomonas spp. focuses on biocontrol and plant growth promoting traits.</title>
        <authorList>
            <person name="Tao X.-Y."/>
            <person name="Taylor C.G."/>
        </authorList>
    </citation>
    <scope>NUCLEOTIDE SEQUENCE [LARGE SCALE GENOMIC DNA]</scope>
    <source>
        <strain evidence="1 2">28B5</strain>
    </source>
</reference>
<name>A0A423MEC6_PSEFL</name>
<dbReference type="AlphaFoldDB" id="A0A423MEC6"/>
<dbReference type="RefSeq" id="WP_123451203.1">
    <property type="nucleotide sequence ID" value="NZ_MOBX01000013.1"/>
</dbReference>
<evidence type="ECO:0000313" key="1">
    <source>
        <dbReference type="EMBL" id="RON81635.1"/>
    </source>
</evidence>
<proteinExistence type="predicted"/>
<evidence type="ECO:0000313" key="2">
    <source>
        <dbReference type="Proteomes" id="UP000285378"/>
    </source>
</evidence>
<dbReference type="OrthoDB" id="7008625at2"/>
<dbReference type="Proteomes" id="UP000285378">
    <property type="component" value="Unassembled WGS sequence"/>
</dbReference>
<evidence type="ECO:0008006" key="3">
    <source>
        <dbReference type="Google" id="ProtNLM"/>
    </source>
</evidence>
<protein>
    <recommendedName>
        <fullName evidence="3">Chemotaxis protein</fullName>
    </recommendedName>
</protein>
<comment type="caution">
    <text evidence="1">The sequence shown here is derived from an EMBL/GenBank/DDBJ whole genome shotgun (WGS) entry which is preliminary data.</text>
</comment>
<organism evidence="1 2">
    <name type="scientific">Pseudomonas fluorescens</name>
    <dbReference type="NCBI Taxonomy" id="294"/>
    <lineage>
        <taxon>Bacteria</taxon>
        <taxon>Pseudomonadati</taxon>
        <taxon>Pseudomonadota</taxon>
        <taxon>Gammaproteobacteria</taxon>
        <taxon>Pseudomonadales</taxon>
        <taxon>Pseudomonadaceae</taxon>
        <taxon>Pseudomonas</taxon>
    </lineage>
</organism>
<gene>
    <name evidence="1" type="ORF">BK670_15830</name>
</gene>
<accession>A0A423MEC6</accession>
<dbReference type="EMBL" id="MOBX01000013">
    <property type="protein sequence ID" value="RON81635.1"/>
    <property type="molecule type" value="Genomic_DNA"/>
</dbReference>